<comment type="caution">
    <text evidence="1">The sequence shown here is derived from an EMBL/GenBank/DDBJ whole genome shotgun (WGS) entry which is preliminary data.</text>
</comment>
<sequence>MTINLGKTTSQFFTLNTQHFTANLAYRRCLLQHNDVSTNLGCILDNKLKLTKHVEHIVSKAKKTLSILKRLAGAKWGCGRATFNNIYKNYV</sequence>
<reference evidence="1" key="1">
    <citation type="submission" date="2020-07" db="EMBL/GenBank/DDBJ databases">
        <title>Multicomponent nature underlies the extraordinary mechanical properties of spider dragline silk.</title>
        <authorList>
            <person name="Kono N."/>
            <person name="Nakamura H."/>
            <person name="Mori M."/>
            <person name="Yoshida Y."/>
            <person name="Ohtoshi R."/>
            <person name="Malay A.D."/>
            <person name="Moran D.A.P."/>
            <person name="Tomita M."/>
            <person name="Numata K."/>
            <person name="Arakawa K."/>
        </authorList>
    </citation>
    <scope>NUCLEOTIDE SEQUENCE</scope>
</reference>
<dbReference type="AlphaFoldDB" id="A0A8X6HIY2"/>
<proteinExistence type="predicted"/>
<evidence type="ECO:0000313" key="1">
    <source>
        <dbReference type="EMBL" id="GFQ87504.1"/>
    </source>
</evidence>
<accession>A0A8X6HIY2</accession>
<keyword evidence="2" id="KW-1185">Reference proteome</keyword>
<keyword evidence="1" id="KW-0695">RNA-directed DNA polymerase</keyword>
<name>A0A8X6HIY2_TRICU</name>
<organism evidence="1 2">
    <name type="scientific">Trichonephila clavata</name>
    <name type="common">Joro spider</name>
    <name type="synonym">Nephila clavata</name>
    <dbReference type="NCBI Taxonomy" id="2740835"/>
    <lineage>
        <taxon>Eukaryota</taxon>
        <taxon>Metazoa</taxon>
        <taxon>Ecdysozoa</taxon>
        <taxon>Arthropoda</taxon>
        <taxon>Chelicerata</taxon>
        <taxon>Arachnida</taxon>
        <taxon>Araneae</taxon>
        <taxon>Araneomorphae</taxon>
        <taxon>Entelegynae</taxon>
        <taxon>Araneoidea</taxon>
        <taxon>Nephilidae</taxon>
        <taxon>Trichonephila</taxon>
    </lineage>
</organism>
<dbReference type="GO" id="GO:0003964">
    <property type="term" value="F:RNA-directed DNA polymerase activity"/>
    <property type="evidence" value="ECO:0007669"/>
    <property type="project" value="UniProtKB-KW"/>
</dbReference>
<dbReference type="EMBL" id="BMAO01033172">
    <property type="protein sequence ID" value="GFQ87504.1"/>
    <property type="molecule type" value="Genomic_DNA"/>
</dbReference>
<dbReference type="OrthoDB" id="445826at2759"/>
<dbReference type="Proteomes" id="UP000887116">
    <property type="component" value="Unassembled WGS sequence"/>
</dbReference>
<protein>
    <submittedName>
        <fullName evidence="1">Putative RNA-directed DNA polymerase from transposon X-element</fullName>
    </submittedName>
</protein>
<keyword evidence="1" id="KW-0548">Nucleotidyltransferase</keyword>
<keyword evidence="1" id="KW-0808">Transferase</keyword>
<evidence type="ECO:0000313" key="2">
    <source>
        <dbReference type="Proteomes" id="UP000887116"/>
    </source>
</evidence>
<gene>
    <name evidence="1" type="primary">X975_11037</name>
    <name evidence="1" type="ORF">TNCT_306531</name>
</gene>